<dbReference type="EMBL" id="DSXI01000633">
    <property type="protein sequence ID" value="HGS06172.1"/>
    <property type="molecule type" value="Genomic_DNA"/>
</dbReference>
<accession>A0A7V4GAE2</accession>
<name>A0A7V4GAE2_9BACT</name>
<evidence type="ECO:0000313" key="1">
    <source>
        <dbReference type="EMBL" id="HGS06172.1"/>
    </source>
</evidence>
<dbReference type="AlphaFoldDB" id="A0A7V4GAE2"/>
<organism evidence="1">
    <name type="scientific">Desulfobacca acetoxidans</name>
    <dbReference type="NCBI Taxonomy" id="60893"/>
    <lineage>
        <taxon>Bacteria</taxon>
        <taxon>Pseudomonadati</taxon>
        <taxon>Thermodesulfobacteriota</taxon>
        <taxon>Desulfobaccia</taxon>
        <taxon>Desulfobaccales</taxon>
        <taxon>Desulfobaccaceae</taxon>
        <taxon>Desulfobacca</taxon>
    </lineage>
</organism>
<reference evidence="1" key="1">
    <citation type="journal article" date="2020" name="mSystems">
        <title>Genome- and Community-Level Interaction Insights into Carbon Utilization and Element Cycling Functions of Hydrothermarchaeota in Hydrothermal Sediment.</title>
        <authorList>
            <person name="Zhou Z."/>
            <person name="Liu Y."/>
            <person name="Xu W."/>
            <person name="Pan J."/>
            <person name="Luo Z.H."/>
            <person name="Li M."/>
        </authorList>
    </citation>
    <scope>NUCLEOTIDE SEQUENCE [LARGE SCALE GENOMIC DNA]</scope>
    <source>
        <strain evidence="1">SpSt-548</strain>
    </source>
</reference>
<gene>
    <name evidence="1" type="ORF">ENT08_10665</name>
</gene>
<proteinExistence type="predicted"/>
<protein>
    <submittedName>
        <fullName evidence="1">Uncharacterized protein</fullName>
    </submittedName>
</protein>
<comment type="caution">
    <text evidence="1">The sequence shown here is derived from an EMBL/GenBank/DDBJ whole genome shotgun (WGS) entry which is preliminary data.</text>
</comment>
<sequence>MTIPGGETLTMRQRKKGAAITFNGKDEPIRLPWAKQTKSKLPFLPADLTLYIRALPQDWHTLYHLGETDPEYLGQLLFIKVIKPVYERFLVKEDHPPPRGIHAEPEDRENPYALGLREQFMWEARNYAAAAYTVLSYWNQKPRDEWPQHLRFLVEALGEDLGRENIFPQGKGKMDVIVVVMHLLKEKFNNRRRRLGLKDPDEMTQSDFRDNYLWKNPMAAARDIYNKRKQALTIEELFDLMS</sequence>